<reference evidence="1" key="1">
    <citation type="journal article" date="2023" name="Mol. Ecol. Resour.">
        <title>Chromosome-level genome assembly of a triploid poplar Populus alba 'Berolinensis'.</title>
        <authorList>
            <person name="Chen S."/>
            <person name="Yu Y."/>
            <person name="Wang X."/>
            <person name="Wang S."/>
            <person name="Zhang T."/>
            <person name="Zhou Y."/>
            <person name="He R."/>
            <person name="Meng N."/>
            <person name="Wang Y."/>
            <person name="Liu W."/>
            <person name="Liu Z."/>
            <person name="Liu J."/>
            <person name="Guo Q."/>
            <person name="Huang H."/>
            <person name="Sederoff R.R."/>
            <person name="Wang G."/>
            <person name="Qu G."/>
            <person name="Chen S."/>
        </authorList>
    </citation>
    <scope>NUCLEOTIDE SEQUENCE</scope>
    <source>
        <strain evidence="1">SC-2020</strain>
    </source>
</reference>
<sequence length="75" mass="8776">MQDHLQNVEQRRYSSSLDQFDIAESSKNIGHAVFSLPYLPLLNSYCPWKILTPQPVHLLKLKNSMFRNSVIFEQL</sequence>
<keyword evidence="2" id="KW-1185">Reference proteome</keyword>
<dbReference type="Proteomes" id="UP001164929">
    <property type="component" value="Chromosome 12"/>
</dbReference>
<proteinExistence type="predicted"/>
<accession>A0AAD6M531</accession>
<gene>
    <name evidence="1" type="ORF">NC653_029507</name>
</gene>
<evidence type="ECO:0000313" key="2">
    <source>
        <dbReference type="Proteomes" id="UP001164929"/>
    </source>
</evidence>
<evidence type="ECO:0000313" key="1">
    <source>
        <dbReference type="EMBL" id="KAJ6977627.1"/>
    </source>
</evidence>
<name>A0AAD6M531_9ROSI</name>
<organism evidence="1 2">
    <name type="scientific">Populus alba x Populus x berolinensis</name>
    <dbReference type="NCBI Taxonomy" id="444605"/>
    <lineage>
        <taxon>Eukaryota</taxon>
        <taxon>Viridiplantae</taxon>
        <taxon>Streptophyta</taxon>
        <taxon>Embryophyta</taxon>
        <taxon>Tracheophyta</taxon>
        <taxon>Spermatophyta</taxon>
        <taxon>Magnoliopsida</taxon>
        <taxon>eudicotyledons</taxon>
        <taxon>Gunneridae</taxon>
        <taxon>Pentapetalae</taxon>
        <taxon>rosids</taxon>
        <taxon>fabids</taxon>
        <taxon>Malpighiales</taxon>
        <taxon>Salicaceae</taxon>
        <taxon>Saliceae</taxon>
        <taxon>Populus</taxon>
    </lineage>
</organism>
<dbReference type="AlphaFoldDB" id="A0AAD6M531"/>
<dbReference type="EMBL" id="JAQIZT010000012">
    <property type="protein sequence ID" value="KAJ6977627.1"/>
    <property type="molecule type" value="Genomic_DNA"/>
</dbReference>
<comment type="caution">
    <text evidence="1">The sequence shown here is derived from an EMBL/GenBank/DDBJ whole genome shotgun (WGS) entry which is preliminary data.</text>
</comment>
<protein>
    <submittedName>
        <fullName evidence="1">Uncharacterized protein</fullName>
    </submittedName>
</protein>